<evidence type="ECO:0000256" key="1">
    <source>
        <dbReference type="SAM" id="Phobius"/>
    </source>
</evidence>
<protein>
    <recommendedName>
        <fullName evidence="4">S-adenosyl-L-methionine-dependent methyltransferase</fullName>
    </recommendedName>
</protein>
<keyword evidence="3" id="KW-1185">Reference proteome</keyword>
<dbReference type="AlphaFoldDB" id="A0AAV9QC54"/>
<name>A0AAV9QC54_9PEZI</name>
<evidence type="ECO:0000313" key="3">
    <source>
        <dbReference type="Proteomes" id="UP001345827"/>
    </source>
</evidence>
<dbReference type="PANTHER" id="PTHR45036">
    <property type="entry name" value="METHYLTRANSFERASE LIKE 7B"/>
    <property type="match status" value="1"/>
</dbReference>
<dbReference type="InterPro" id="IPR029063">
    <property type="entry name" value="SAM-dependent_MTases_sf"/>
</dbReference>
<reference evidence="2 3" key="1">
    <citation type="submission" date="2023-06" db="EMBL/GenBank/DDBJ databases">
        <title>Black Yeasts Isolated from many extreme environments.</title>
        <authorList>
            <person name="Coleine C."/>
            <person name="Stajich J.E."/>
            <person name="Selbmann L."/>
        </authorList>
    </citation>
    <scope>NUCLEOTIDE SEQUENCE [LARGE SCALE GENOMIC DNA]</scope>
    <source>
        <strain evidence="2 3">CCFEE 5887</strain>
    </source>
</reference>
<sequence length="291" mass="32121">MATTLDCLKDYLFPVPFITFSIFYFVLAFLQNPLLPLTNFESFKEKAFAGLWLQFGPAFAEQTPPEISTLLSRSRGLILDVGPGSGEQLHRFSHPENITAIYGVEPGVTLHDKLRESARAAGLGDKYHVIPATADLDSILPGLVRAGLVNNADADANESNQNQNQSQNQKQLLSAKDLQLFDEIVCIRVLCGVPDVRASVADLYGLLKPGGRFIVCEHVLNSKSTAANLVQRFWMTVGWKRLMGGCELTRDTLRTFLEVAQDKDGGFAKVEMKQVDEHSMVTHIVGVLTKK</sequence>
<dbReference type="EMBL" id="JAXLQG010000006">
    <property type="protein sequence ID" value="KAK5538667.1"/>
    <property type="molecule type" value="Genomic_DNA"/>
</dbReference>
<comment type="caution">
    <text evidence="2">The sequence shown here is derived from an EMBL/GenBank/DDBJ whole genome shotgun (WGS) entry which is preliminary data.</text>
</comment>
<dbReference type="SUPFAM" id="SSF53335">
    <property type="entry name" value="S-adenosyl-L-methionine-dependent methyltransferases"/>
    <property type="match status" value="1"/>
</dbReference>
<evidence type="ECO:0000313" key="2">
    <source>
        <dbReference type="EMBL" id="KAK5538667.1"/>
    </source>
</evidence>
<proteinExistence type="predicted"/>
<dbReference type="Proteomes" id="UP001345827">
    <property type="component" value="Unassembled WGS sequence"/>
</dbReference>
<keyword evidence="1" id="KW-0472">Membrane</keyword>
<feature type="transmembrane region" description="Helical" evidence="1">
    <location>
        <begin position="12"/>
        <end position="30"/>
    </location>
</feature>
<dbReference type="PANTHER" id="PTHR45036:SF1">
    <property type="entry name" value="METHYLTRANSFERASE LIKE 7A"/>
    <property type="match status" value="1"/>
</dbReference>
<dbReference type="Gene3D" id="3.40.50.150">
    <property type="entry name" value="Vaccinia Virus protein VP39"/>
    <property type="match status" value="1"/>
</dbReference>
<accession>A0AAV9QC54</accession>
<evidence type="ECO:0008006" key="4">
    <source>
        <dbReference type="Google" id="ProtNLM"/>
    </source>
</evidence>
<gene>
    <name evidence="2" type="ORF">LTR25_004209</name>
</gene>
<dbReference type="Pfam" id="PF13489">
    <property type="entry name" value="Methyltransf_23"/>
    <property type="match status" value="1"/>
</dbReference>
<keyword evidence="1" id="KW-1133">Transmembrane helix</keyword>
<organism evidence="2 3">
    <name type="scientific">Vermiconidia calcicola</name>
    <dbReference type="NCBI Taxonomy" id="1690605"/>
    <lineage>
        <taxon>Eukaryota</taxon>
        <taxon>Fungi</taxon>
        <taxon>Dikarya</taxon>
        <taxon>Ascomycota</taxon>
        <taxon>Pezizomycotina</taxon>
        <taxon>Dothideomycetes</taxon>
        <taxon>Dothideomycetidae</taxon>
        <taxon>Mycosphaerellales</taxon>
        <taxon>Extremaceae</taxon>
        <taxon>Vermiconidia</taxon>
    </lineage>
</organism>
<dbReference type="InterPro" id="IPR052356">
    <property type="entry name" value="Thiol_S-MT"/>
</dbReference>
<keyword evidence="1" id="KW-0812">Transmembrane</keyword>